<organism evidence="3 4">
    <name type="scientific">Cercophora newfieldiana</name>
    <dbReference type="NCBI Taxonomy" id="92897"/>
    <lineage>
        <taxon>Eukaryota</taxon>
        <taxon>Fungi</taxon>
        <taxon>Dikarya</taxon>
        <taxon>Ascomycota</taxon>
        <taxon>Pezizomycotina</taxon>
        <taxon>Sordariomycetes</taxon>
        <taxon>Sordariomycetidae</taxon>
        <taxon>Sordariales</taxon>
        <taxon>Lasiosphaeriaceae</taxon>
        <taxon>Cercophora</taxon>
    </lineage>
</organism>
<dbReference type="Gene3D" id="1.25.40.10">
    <property type="entry name" value="Tetratricopeptide repeat domain"/>
    <property type="match status" value="1"/>
</dbReference>
<feature type="region of interest" description="Disordered" evidence="2">
    <location>
        <begin position="187"/>
        <end position="212"/>
    </location>
</feature>
<dbReference type="GO" id="GO:0006396">
    <property type="term" value="P:RNA processing"/>
    <property type="evidence" value="ECO:0007669"/>
    <property type="project" value="TreeGrafter"/>
</dbReference>
<keyword evidence="1" id="KW-0175">Coiled coil</keyword>
<feature type="compositionally biased region" description="Polar residues" evidence="2">
    <location>
        <begin position="187"/>
        <end position="204"/>
    </location>
</feature>
<dbReference type="GO" id="GO:0005739">
    <property type="term" value="C:mitochondrion"/>
    <property type="evidence" value="ECO:0007669"/>
    <property type="project" value="TreeGrafter"/>
</dbReference>
<accession>A0AA40CN63</accession>
<evidence type="ECO:0000313" key="3">
    <source>
        <dbReference type="EMBL" id="KAK0643553.1"/>
    </source>
</evidence>
<proteinExistence type="predicted"/>
<dbReference type="InterPro" id="IPR011990">
    <property type="entry name" value="TPR-like_helical_dom_sf"/>
</dbReference>
<evidence type="ECO:0000256" key="1">
    <source>
        <dbReference type="SAM" id="Coils"/>
    </source>
</evidence>
<protein>
    <recommendedName>
        <fullName evidence="5">Pentatricopeptide repeat protein</fullName>
    </recommendedName>
</protein>
<name>A0AA40CN63_9PEZI</name>
<dbReference type="PANTHER" id="PTHR47934">
    <property type="entry name" value="PENTATRICOPEPTIDE REPEAT-CONTAINING PROTEIN PET309, MITOCHONDRIAL"/>
    <property type="match status" value="1"/>
</dbReference>
<keyword evidence="4" id="KW-1185">Reference proteome</keyword>
<reference evidence="3" key="1">
    <citation type="submission" date="2023-06" db="EMBL/GenBank/DDBJ databases">
        <title>Genome-scale phylogeny and comparative genomics of the fungal order Sordariales.</title>
        <authorList>
            <consortium name="Lawrence Berkeley National Laboratory"/>
            <person name="Hensen N."/>
            <person name="Bonometti L."/>
            <person name="Westerberg I."/>
            <person name="Brannstrom I.O."/>
            <person name="Guillou S."/>
            <person name="Cros-Aarteil S."/>
            <person name="Calhoun S."/>
            <person name="Haridas S."/>
            <person name="Kuo A."/>
            <person name="Mondo S."/>
            <person name="Pangilinan J."/>
            <person name="Riley R."/>
            <person name="Labutti K."/>
            <person name="Andreopoulos B."/>
            <person name="Lipzen A."/>
            <person name="Chen C."/>
            <person name="Yanf M."/>
            <person name="Daum C."/>
            <person name="Ng V."/>
            <person name="Clum A."/>
            <person name="Steindorff A."/>
            <person name="Ohm R."/>
            <person name="Martin F."/>
            <person name="Silar P."/>
            <person name="Natvig D."/>
            <person name="Lalanne C."/>
            <person name="Gautier V."/>
            <person name="Ament-Velasquez S.L."/>
            <person name="Kruys A."/>
            <person name="Hutchinson M.I."/>
            <person name="Powell A.J."/>
            <person name="Barry K."/>
            <person name="Miller A.N."/>
            <person name="Grigoriev I.V."/>
            <person name="Debuchy R."/>
            <person name="Gladieux P."/>
            <person name="Thoren M.H."/>
            <person name="Johannesson H."/>
        </authorList>
    </citation>
    <scope>NUCLEOTIDE SEQUENCE</scope>
    <source>
        <strain evidence="3">SMH2532-1</strain>
    </source>
</reference>
<feature type="compositionally biased region" description="Basic and acidic residues" evidence="2">
    <location>
        <begin position="94"/>
        <end position="104"/>
    </location>
</feature>
<dbReference type="AlphaFoldDB" id="A0AA40CN63"/>
<dbReference type="GO" id="GO:0003729">
    <property type="term" value="F:mRNA binding"/>
    <property type="evidence" value="ECO:0007669"/>
    <property type="project" value="TreeGrafter"/>
</dbReference>
<gene>
    <name evidence="3" type="ORF">B0T16DRAFT_416156</name>
</gene>
<dbReference type="InterPro" id="IPR051114">
    <property type="entry name" value="Mito_RNA_Proc_CCM1"/>
</dbReference>
<evidence type="ECO:0008006" key="5">
    <source>
        <dbReference type="Google" id="ProtNLM"/>
    </source>
</evidence>
<evidence type="ECO:0000256" key="2">
    <source>
        <dbReference type="SAM" id="MobiDB-lite"/>
    </source>
</evidence>
<dbReference type="PANTHER" id="PTHR47934:SF6">
    <property type="entry name" value="MITOCHONDRIAL GROUP I INTRON SPLICING FACTOR CCM1-RELATED"/>
    <property type="match status" value="1"/>
</dbReference>
<evidence type="ECO:0000313" key="4">
    <source>
        <dbReference type="Proteomes" id="UP001174936"/>
    </source>
</evidence>
<dbReference type="EMBL" id="JAULSV010000005">
    <property type="protein sequence ID" value="KAK0643553.1"/>
    <property type="molecule type" value="Genomic_DNA"/>
</dbReference>
<comment type="caution">
    <text evidence="3">The sequence shown here is derived from an EMBL/GenBank/DDBJ whole genome shotgun (WGS) entry which is preliminary data.</text>
</comment>
<feature type="coiled-coil region" evidence="1">
    <location>
        <begin position="1012"/>
        <end position="1046"/>
    </location>
</feature>
<dbReference type="GO" id="GO:0007005">
    <property type="term" value="P:mitochondrion organization"/>
    <property type="evidence" value="ECO:0007669"/>
    <property type="project" value="TreeGrafter"/>
</dbReference>
<feature type="region of interest" description="Disordered" evidence="2">
    <location>
        <begin position="94"/>
        <end position="146"/>
    </location>
</feature>
<sequence length="1107" mass="122143">MSSSPLPVPRKVALTAVRGLLVGTSCTLALVAEDRRRKINNAIRVIENGEKIKSARNYHGSVEGGIAWGKEDGVPADPIVAVLLKHGVSLGMERGDLRRGERSEGGSSKAGGDGGPHLRTRGVGEGSETSAPLAEPTVASSGGAGIPVEVQGLGSRTINGLRGTDFLHSQRLGSTVGDGERGREISTQAGHESGSMPTAANDSNGLPKARDHVPLPSLQVAPQSSRTAHPPVTQHLIRLEGSQQLWPSLGSDILKSVAARTSEEVMVLALAACQAPVPDPSRVTEAVQAFVSLCDNRADLKAFVKWTKASALLCRTCQDIGLVEEAETVLTAMQKKGPLRPADYFANNPFALIRSLIDLAGHASNKDISEAYLDKAVKIFITQLAERPSDEHQEGVDTGVALINTLFQANRIRDVGKVFTRCGVYMGQEKPNHLADWFLGELMDHGEHKKAVDLFLHWRRQFRLSGDSIARVAGCVVQAVQQGHDYKPSLVFKALVKVCSGVCHVQLNWIAKLFTADWDRYHDFGRIEKLFEFLLTFDLSKITQHPTRIYRLMVEMALRADDVRKAQMYLETAATLDPEVLTHPHWLGLLAAYKAKQGEWEGVRLLFSEMVPSTEERSEALAMAFVPVLKLFAKTHSLEDMKQFVHLYTTKMNVPLRNYTVTLMMTQCANAQDVSGVIEWLRVCETTGFKVDATIVNTILPSCRKANMPFRDIRTLYRKIQAMNPDFVDKHTEKIMANAAFHGASLNGDPRAGRRARGRCFSMRLNSTNASMRLAGKGRPVPEQDLVLAMKEAMVIGGHARALWIYKQALHQGMRPSVYALRLAVRAELNMPDRQRSSARIQELLRYAEVHGQDVQYVTNQVIAISLKEISEMTRKRDIYPEVRAAIEHFESGGIMLSDAVYNWAAHACLKARHFRGTIYYAHKAVEAMGASARPGYNRHSFMTLLMCYVELLDADKIRETIEYASCRPHSKETQYLTMLKVARKRVAMAGSASDAADATDEVLAQRRDDTLQAIREGIAQAVRERSALNDQRKLLEEKILRVMRKAASDSGLPPVDFDTIPWLGGKALGESDENVMRPGVDMKPPLETGDVLDNVEIVKRALEGSS</sequence>
<dbReference type="Proteomes" id="UP001174936">
    <property type="component" value="Unassembled WGS sequence"/>
</dbReference>